<dbReference type="Pfam" id="PF23069">
    <property type="entry name" value="DUF7042"/>
    <property type="match status" value="1"/>
</dbReference>
<keyword evidence="2" id="KW-0472">Membrane</keyword>
<feature type="domain" description="DUF7042" evidence="3">
    <location>
        <begin position="134"/>
        <end position="242"/>
    </location>
</feature>
<keyword evidence="2" id="KW-1133">Transmembrane helix</keyword>
<protein>
    <recommendedName>
        <fullName evidence="3">DUF7042 domain-containing protein</fullName>
    </recommendedName>
</protein>
<feature type="region of interest" description="Disordered" evidence="1">
    <location>
        <begin position="383"/>
        <end position="415"/>
    </location>
</feature>
<feature type="transmembrane region" description="Helical" evidence="2">
    <location>
        <begin position="271"/>
        <end position="294"/>
    </location>
</feature>
<evidence type="ECO:0000256" key="1">
    <source>
        <dbReference type="SAM" id="MobiDB-lite"/>
    </source>
</evidence>
<gene>
    <name evidence="4" type="ORF">CGI_10027268</name>
</gene>
<dbReference type="InterPro" id="IPR055470">
    <property type="entry name" value="DUF7042"/>
</dbReference>
<organism evidence="4">
    <name type="scientific">Magallana gigas</name>
    <name type="common">Pacific oyster</name>
    <name type="synonym">Crassostrea gigas</name>
    <dbReference type="NCBI Taxonomy" id="29159"/>
    <lineage>
        <taxon>Eukaryota</taxon>
        <taxon>Metazoa</taxon>
        <taxon>Spiralia</taxon>
        <taxon>Lophotrochozoa</taxon>
        <taxon>Mollusca</taxon>
        <taxon>Bivalvia</taxon>
        <taxon>Autobranchia</taxon>
        <taxon>Pteriomorphia</taxon>
        <taxon>Ostreida</taxon>
        <taxon>Ostreoidea</taxon>
        <taxon>Ostreidae</taxon>
        <taxon>Magallana</taxon>
    </lineage>
</organism>
<name>K1R1M5_MAGGI</name>
<accession>K1R1M5</accession>
<dbReference type="PANTHER" id="PTHR16897:SF2">
    <property type="entry name" value="OS03G0226600 PROTEIN"/>
    <property type="match status" value="1"/>
</dbReference>
<keyword evidence="2" id="KW-0812">Transmembrane</keyword>
<dbReference type="HOGENOM" id="CLU_345546_0_0_1"/>
<feature type="compositionally biased region" description="Polar residues" evidence="1">
    <location>
        <begin position="390"/>
        <end position="411"/>
    </location>
</feature>
<evidence type="ECO:0000256" key="2">
    <source>
        <dbReference type="SAM" id="Phobius"/>
    </source>
</evidence>
<evidence type="ECO:0000313" key="4">
    <source>
        <dbReference type="EMBL" id="EKC43172.1"/>
    </source>
</evidence>
<dbReference type="PANTHER" id="PTHR16897">
    <property type="entry name" value="OS10G0105400 PROTEIN"/>
    <property type="match status" value="1"/>
</dbReference>
<sequence length="818" mass="91379">MVFSSSGLYISGLMFTGTSIVGSGWECYLNSGNRYVAKTNITITLNTGGTPHYVYTCFVFTSVNAYSYYYYQNTPAESLFGNERIVAYTTGTTVTSDDVCRNVNVPSAAEYNVMVQSGQELNAKTNIGEVMFANFHYLYNDGVSDKCGTGTSQSMLTICTDRQTLTFDYTKCSDLMMYSSGGVLGSVATIVSGSTYYTTVYNFDSTVDGVDTFRFTCIAAATSGAHVSATILPKSCTASQSPTVMPASGGIFTLVANTLTPTVDNSDGVDLAPIIGGIIGAIVLIAIIVILLCIRHHKIKRRKQEIIDKRMKIWKIRSTEDDSFATHLEQRLENPMREKSFHVETHRNKDKISDLLSAPGKRTEHMPWKTGRSANIMEYSLERGFPSKPGSKTSRSYTTLQSKQSTASSEFGSMYPKNRKYSRSALDLNRSLTAAGNQFKSESNVYAKVKSLTEKSLSRELTAIKEVPRKPTPNYMKPIRSKTAISINKERAKSRHSLSRRFDSKSRILITRNKSRMHHDSIPTNIKGSRKAKTPREQVMSRAKSKLMRENTKSWRVAEKMMPNPTPADEKSFVQSLRSTYPPLKPKKKKKPNKTLVKKVKTPYGIVHVDVSQKRFGIDGQKGAKKSTDSEYYSSSISEESFVDCLRAVPLPVPLPLLAVILPRPLPLDIDECIIKYGNYSRGPNCYKTNHWGAFHRHYQIKPEVKRDGGIRYNKRLGLHDSDYFLEINATNKALVSTILTKKITIDISPPHTGTVQDGIRGTDEIDFQQSKTLNAYWDGYFDKESGVMFYMYGFDTVKIPTSDFQLDSNSSINISVD</sequence>
<feature type="region of interest" description="Disordered" evidence="1">
    <location>
        <begin position="519"/>
        <end position="550"/>
    </location>
</feature>
<proteinExistence type="predicted"/>
<dbReference type="InParanoid" id="K1R1M5"/>
<dbReference type="EMBL" id="JH817465">
    <property type="protein sequence ID" value="EKC43172.1"/>
    <property type="molecule type" value="Genomic_DNA"/>
</dbReference>
<reference evidence="4" key="1">
    <citation type="journal article" date="2012" name="Nature">
        <title>The oyster genome reveals stress adaptation and complexity of shell formation.</title>
        <authorList>
            <person name="Zhang G."/>
            <person name="Fang X."/>
            <person name="Guo X."/>
            <person name="Li L."/>
            <person name="Luo R."/>
            <person name="Xu F."/>
            <person name="Yang P."/>
            <person name="Zhang L."/>
            <person name="Wang X."/>
            <person name="Qi H."/>
            <person name="Xiong Z."/>
            <person name="Que H."/>
            <person name="Xie Y."/>
            <person name="Holland P.W."/>
            <person name="Paps J."/>
            <person name="Zhu Y."/>
            <person name="Wu F."/>
            <person name="Chen Y."/>
            <person name="Wang J."/>
            <person name="Peng C."/>
            <person name="Meng J."/>
            <person name="Yang L."/>
            <person name="Liu J."/>
            <person name="Wen B."/>
            <person name="Zhang N."/>
            <person name="Huang Z."/>
            <person name="Zhu Q."/>
            <person name="Feng Y."/>
            <person name="Mount A."/>
            <person name="Hedgecock D."/>
            <person name="Xu Z."/>
            <person name="Liu Y."/>
            <person name="Domazet-Loso T."/>
            <person name="Du Y."/>
            <person name="Sun X."/>
            <person name="Zhang S."/>
            <person name="Liu B."/>
            <person name="Cheng P."/>
            <person name="Jiang X."/>
            <person name="Li J."/>
            <person name="Fan D."/>
            <person name="Wang W."/>
            <person name="Fu W."/>
            <person name="Wang T."/>
            <person name="Wang B."/>
            <person name="Zhang J."/>
            <person name="Peng Z."/>
            <person name="Li Y."/>
            <person name="Li N."/>
            <person name="Wang J."/>
            <person name="Chen M."/>
            <person name="He Y."/>
            <person name="Tan F."/>
            <person name="Song X."/>
            <person name="Zheng Q."/>
            <person name="Huang R."/>
            <person name="Yang H."/>
            <person name="Du X."/>
            <person name="Chen L."/>
            <person name="Yang M."/>
            <person name="Gaffney P.M."/>
            <person name="Wang S."/>
            <person name="Luo L."/>
            <person name="She Z."/>
            <person name="Ming Y."/>
            <person name="Huang W."/>
            <person name="Zhang S."/>
            <person name="Huang B."/>
            <person name="Zhang Y."/>
            <person name="Qu T."/>
            <person name="Ni P."/>
            <person name="Miao G."/>
            <person name="Wang J."/>
            <person name="Wang Q."/>
            <person name="Steinberg C.E."/>
            <person name="Wang H."/>
            <person name="Li N."/>
            <person name="Qian L."/>
            <person name="Zhang G."/>
            <person name="Li Y."/>
            <person name="Yang H."/>
            <person name="Liu X."/>
            <person name="Wang J."/>
            <person name="Yin Y."/>
            <person name="Wang J."/>
        </authorList>
    </citation>
    <scope>NUCLEOTIDE SEQUENCE [LARGE SCALE GENOMIC DNA]</scope>
    <source>
        <strain evidence="4">05x7-T-G4-1.051#20</strain>
    </source>
</reference>
<dbReference type="AlphaFoldDB" id="K1R1M5"/>
<evidence type="ECO:0000259" key="3">
    <source>
        <dbReference type="Pfam" id="PF23069"/>
    </source>
</evidence>